<dbReference type="InterPro" id="IPR029058">
    <property type="entry name" value="AB_hydrolase_fold"/>
</dbReference>
<dbReference type="PANTHER" id="PTHR43798:SF31">
    <property type="entry name" value="AB HYDROLASE SUPERFAMILY PROTEIN YCLE"/>
    <property type="match status" value="1"/>
</dbReference>
<dbReference type="Gene3D" id="3.40.50.1820">
    <property type="entry name" value="alpha/beta hydrolase"/>
    <property type="match status" value="1"/>
</dbReference>
<sequence length="285" mass="33044">MWERMFISTSRGKFEIYTQGKGEPVCITHLYSEFNELGYYFADSLIDQFKVYLINLKEAGNSCRAGIEEELSMKETSKDLEAIREALNYNKWCFAGHSTGGMLGLIYATMFPKSLTKLLVGGATATKKYMEHEGSIYSPRSPLNKKLKKIFAVLESPDSTTEERRDANREWTNMSLYNIERWDEYFKKPSSGNVVQKRLDYYSFNDLPNYDIQNELYQVTIPTIVYCGRYDAQCPLVFSEEINAGLKNSKLYIFEKSNHVPYLEEKEKFLEMVSDYKGLTTQTYS</sequence>
<reference evidence="3 4" key="1">
    <citation type="submission" date="2021-01" db="EMBL/GenBank/DDBJ databases">
        <title>FDA dAtabase for Regulatory Grade micrObial Sequences (FDA-ARGOS): Supporting development and validation of Infectious Disease Dx tests.</title>
        <authorList>
            <person name="Nelson B."/>
            <person name="Plummer A."/>
            <person name="Tallon L."/>
            <person name="Sadzewicz L."/>
            <person name="Zhao X."/>
            <person name="Boylan J."/>
            <person name="Ott S."/>
            <person name="Bowen H."/>
            <person name="Vavikolanu K."/>
            <person name="Mehta A."/>
            <person name="Aluvathingal J."/>
            <person name="Nadendla S."/>
            <person name="Myers T."/>
            <person name="Yan Y."/>
            <person name="Sichtig H."/>
        </authorList>
    </citation>
    <scope>NUCLEOTIDE SEQUENCE [LARGE SCALE GENOMIC DNA]</scope>
    <source>
        <strain evidence="3 4">FDAARGOS_1161</strain>
    </source>
</reference>
<dbReference type="GO" id="GO:0016020">
    <property type="term" value="C:membrane"/>
    <property type="evidence" value="ECO:0007669"/>
    <property type="project" value="TreeGrafter"/>
</dbReference>
<accession>A0A974S0D1</accession>
<evidence type="ECO:0000313" key="3">
    <source>
        <dbReference type="EMBL" id="QQT00356.1"/>
    </source>
</evidence>
<dbReference type="RefSeq" id="WP_201647762.1">
    <property type="nucleotide sequence ID" value="NZ_CP068053.1"/>
</dbReference>
<dbReference type="Pfam" id="PF00561">
    <property type="entry name" value="Abhydrolase_1"/>
    <property type="match status" value="1"/>
</dbReference>
<keyword evidence="4" id="KW-1185">Reference proteome</keyword>
<keyword evidence="1 3" id="KW-0378">Hydrolase</keyword>
<feature type="domain" description="AB hydrolase-1" evidence="2">
    <location>
        <begin position="35"/>
        <end position="265"/>
    </location>
</feature>
<evidence type="ECO:0000256" key="1">
    <source>
        <dbReference type="ARBA" id="ARBA00022801"/>
    </source>
</evidence>
<dbReference type="InterPro" id="IPR000073">
    <property type="entry name" value="AB_hydrolase_1"/>
</dbReference>
<evidence type="ECO:0000313" key="4">
    <source>
        <dbReference type="Proteomes" id="UP000595254"/>
    </source>
</evidence>
<dbReference type="Proteomes" id="UP000595254">
    <property type="component" value="Chromosome"/>
</dbReference>
<dbReference type="SUPFAM" id="SSF53474">
    <property type="entry name" value="alpha/beta-Hydrolases"/>
    <property type="match status" value="1"/>
</dbReference>
<dbReference type="PANTHER" id="PTHR43798">
    <property type="entry name" value="MONOACYLGLYCEROL LIPASE"/>
    <property type="match status" value="1"/>
</dbReference>
<dbReference type="Gene3D" id="6.10.140.700">
    <property type="match status" value="1"/>
</dbReference>
<gene>
    <name evidence="3" type="ORF">I6J18_22790</name>
</gene>
<organism evidence="3 4">
    <name type="scientific">Peribacillus psychrosaccharolyticus</name>
    <name type="common">Bacillus psychrosaccharolyticus</name>
    <dbReference type="NCBI Taxonomy" id="1407"/>
    <lineage>
        <taxon>Bacteria</taxon>
        <taxon>Bacillati</taxon>
        <taxon>Bacillota</taxon>
        <taxon>Bacilli</taxon>
        <taxon>Bacillales</taxon>
        <taxon>Bacillaceae</taxon>
        <taxon>Peribacillus</taxon>
    </lineage>
</organism>
<dbReference type="EMBL" id="CP068053">
    <property type="protein sequence ID" value="QQT00356.1"/>
    <property type="molecule type" value="Genomic_DNA"/>
</dbReference>
<protein>
    <submittedName>
        <fullName evidence="3">Alpha/beta fold hydrolase</fullName>
    </submittedName>
</protein>
<dbReference type="AlphaFoldDB" id="A0A974S0D1"/>
<dbReference type="InterPro" id="IPR050266">
    <property type="entry name" value="AB_hydrolase_sf"/>
</dbReference>
<evidence type="ECO:0000259" key="2">
    <source>
        <dbReference type="Pfam" id="PF00561"/>
    </source>
</evidence>
<dbReference type="GO" id="GO:0016787">
    <property type="term" value="F:hydrolase activity"/>
    <property type="evidence" value="ECO:0007669"/>
    <property type="project" value="UniProtKB-KW"/>
</dbReference>
<name>A0A974S0D1_PERPY</name>
<dbReference type="KEGG" id="ppsr:I6J18_22790"/>
<proteinExistence type="predicted"/>